<accession>A0A0J8JKX6</accession>
<sequence length="294" mass="34011">MEQLDRLIDTLITQHKLPAEFKHIVETWYLPLCYKIVQQHISKASTFYLGINGCQGSGKSTMAAFLESLLEQHWGLKVANLSIDDFYLTRKERKNLAEHEHPLLMTRGVPGTHDVPLAIKTLNALATDKKRIPLVRFNKAIDDRAEEADWQYIDGAADIVILEGWCIGIEAQSEAELYSPLNKLETEEDAKAKWRHFVNEQLSLQYPSLFNMLDSLVMLKAPSFECVYRWRKRQEEKLKLASKVQTYVMSDAELDRFIQHYQRLTEHAFTKLTDKADIVFHLSEEQQFIKATGL</sequence>
<dbReference type="PANTHER" id="PTHR10285">
    <property type="entry name" value="URIDINE KINASE"/>
    <property type="match status" value="1"/>
</dbReference>
<dbReference type="InterPro" id="IPR027417">
    <property type="entry name" value="P-loop_NTPase"/>
</dbReference>
<dbReference type="Gene3D" id="3.40.50.300">
    <property type="entry name" value="P-loop containing nucleotide triphosphate hydrolases"/>
    <property type="match status" value="1"/>
</dbReference>
<evidence type="ECO:0008006" key="3">
    <source>
        <dbReference type="Google" id="ProtNLM"/>
    </source>
</evidence>
<evidence type="ECO:0000313" key="1">
    <source>
        <dbReference type="EMBL" id="KMT65186.1"/>
    </source>
</evidence>
<proteinExistence type="predicted"/>
<dbReference type="EMBL" id="LAZL01000015">
    <property type="protein sequence ID" value="KMT65186.1"/>
    <property type="molecule type" value="Genomic_DNA"/>
</dbReference>
<name>A0A0J8JKX6_9ALTE</name>
<dbReference type="PATRIC" id="fig|1513271.3.peg.2171"/>
<organism evidence="1 2">
    <name type="scientific">Catenovulum maritimum</name>
    <dbReference type="NCBI Taxonomy" id="1513271"/>
    <lineage>
        <taxon>Bacteria</taxon>
        <taxon>Pseudomonadati</taxon>
        <taxon>Pseudomonadota</taxon>
        <taxon>Gammaproteobacteria</taxon>
        <taxon>Alteromonadales</taxon>
        <taxon>Alteromonadaceae</taxon>
        <taxon>Catenovulum</taxon>
    </lineage>
</organism>
<protein>
    <recommendedName>
        <fullName evidence="3">Kinase</fullName>
    </recommendedName>
</protein>
<evidence type="ECO:0000313" key="2">
    <source>
        <dbReference type="Proteomes" id="UP000037600"/>
    </source>
</evidence>
<dbReference type="SUPFAM" id="SSF52540">
    <property type="entry name" value="P-loop containing nucleoside triphosphate hydrolases"/>
    <property type="match status" value="1"/>
</dbReference>
<dbReference type="Proteomes" id="UP000037600">
    <property type="component" value="Unassembled WGS sequence"/>
</dbReference>
<dbReference type="AlphaFoldDB" id="A0A0J8JKX6"/>
<comment type="caution">
    <text evidence="1">The sequence shown here is derived from an EMBL/GenBank/DDBJ whole genome shotgun (WGS) entry which is preliminary data.</text>
</comment>
<gene>
    <name evidence="1" type="ORF">XM47_10660</name>
</gene>
<reference evidence="1 2" key="1">
    <citation type="submission" date="2015-04" db="EMBL/GenBank/DDBJ databases">
        <title>Draft Genome Sequence of the Novel Agar-Digesting Marine Bacterium Q1.</title>
        <authorList>
            <person name="Li Y."/>
            <person name="Li D."/>
            <person name="Chen G."/>
            <person name="Du Z."/>
        </authorList>
    </citation>
    <scope>NUCLEOTIDE SEQUENCE [LARGE SCALE GENOMIC DNA]</scope>
    <source>
        <strain evidence="1 2">Q1</strain>
    </source>
</reference>
<keyword evidence="2" id="KW-1185">Reference proteome</keyword>
<dbReference type="STRING" id="1513271.XM47_10660"/>
<dbReference type="OrthoDB" id="455474at2"/>